<dbReference type="InterPro" id="IPR054345">
    <property type="entry name" value="Tir-like"/>
</dbReference>
<dbReference type="Proteomes" id="UP001321582">
    <property type="component" value="Chromosome"/>
</dbReference>
<dbReference type="KEGG" id="haby:HLVA_02460"/>
<gene>
    <name evidence="1" type="ORF">HLVA_02460</name>
</gene>
<evidence type="ECO:0008006" key="3">
    <source>
        <dbReference type="Google" id="ProtNLM"/>
    </source>
</evidence>
<dbReference type="EMBL" id="AP027059">
    <property type="protein sequence ID" value="BDU49677.1"/>
    <property type="molecule type" value="Genomic_DNA"/>
</dbReference>
<proteinExistence type="predicted"/>
<name>A0AAU9DIR1_9FUSO</name>
<evidence type="ECO:0000313" key="2">
    <source>
        <dbReference type="Proteomes" id="UP001321582"/>
    </source>
</evidence>
<dbReference type="Pfam" id="PF22550">
    <property type="entry name" value="CesT_Tir_1"/>
    <property type="match status" value="1"/>
</dbReference>
<evidence type="ECO:0000313" key="1">
    <source>
        <dbReference type="EMBL" id="BDU49677.1"/>
    </source>
</evidence>
<reference evidence="1 2" key="1">
    <citation type="submission" date="2022-11" db="EMBL/GenBank/DDBJ databases">
        <title>Haliovirga abyssi gen. nov., sp. nov., a mesophilic fermentative bacterium isolated from the Iheya North hydrothermal field and the proposal of Haliovirgaceae fam. nov.</title>
        <authorList>
            <person name="Miyazaki U."/>
            <person name="Tame A."/>
            <person name="Miyazaki J."/>
            <person name="Takai K."/>
            <person name="Sawayama S."/>
            <person name="Kitajima M."/>
            <person name="Okamoto A."/>
            <person name="Nakagawa S."/>
        </authorList>
    </citation>
    <scope>NUCLEOTIDE SEQUENCE [LARGE SCALE GENOMIC DNA]</scope>
    <source>
        <strain evidence="1 2">IC12</strain>
    </source>
</reference>
<dbReference type="AlphaFoldDB" id="A0AAU9DIR1"/>
<organism evidence="1 2">
    <name type="scientific">Haliovirga abyssi</name>
    <dbReference type="NCBI Taxonomy" id="2996794"/>
    <lineage>
        <taxon>Bacteria</taxon>
        <taxon>Fusobacteriati</taxon>
        <taxon>Fusobacteriota</taxon>
        <taxon>Fusobacteriia</taxon>
        <taxon>Fusobacteriales</taxon>
        <taxon>Haliovirgaceae</taxon>
        <taxon>Haliovirga</taxon>
    </lineage>
</organism>
<keyword evidence="2" id="KW-1185">Reference proteome</keyword>
<accession>A0AAU9DIR1</accession>
<dbReference type="Gene3D" id="3.30.1460.10">
    <property type="match status" value="1"/>
</dbReference>
<sequence>MVKIRKVEEKNLEEVLLENGYLVEKKEGIYFVKFKEFDAKAVMLEEGETLFVQVDLVGVDDLHNDVALYKKLLDLNTEILPVSIAIDSTDKGNQRLVINESLEIENLDENELLKVFDTIDMSFGKIFNLLKEYKK</sequence>
<protein>
    <recommendedName>
        <fullName evidence="3">YbjN domain-containing protein</fullName>
    </recommendedName>
</protein>
<dbReference type="RefSeq" id="WP_307904623.1">
    <property type="nucleotide sequence ID" value="NZ_AP027059.1"/>
</dbReference>